<protein>
    <submittedName>
        <fullName evidence="1">Uncharacterized protein</fullName>
    </submittedName>
</protein>
<sequence length="135" mass="15593">MQKIEYGVNKRVSPATVELLTRERNKGKTLRQLGQMFDRSHEEIRQILAKYGSPQVTLLPEERAAAKLGYPVTWLTQLRKEGIINPMRPGGFWLYSEEQVKQIPSLIAEVRKCEQCGSPRPLGSQRFCRECSLYR</sequence>
<name>X1FR10_9ZZZZ</name>
<organism evidence="1">
    <name type="scientific">marine sediment metagenome</name>
    <dbReference type="NCBI Taxonomy" id="412755"/>
    <lineage>
        <taxon>unclassified sequences</taxon>
        <taxon>metagenomes</taxon>
        <taxon>ecological metagenomes</taxon>
    </lineage>
</organism>
<feature type="non-terminal residue" evidence="1">
    <location>
        <position position="135"/>
    </location>
</feature>
<evidence type="ECO:0000313" key="1">
    <source>
        <dbReference type="EMBL" id="GAH47422.1"/>
    </source>
</evidence>
<comment type="caution">
    <text evidence="1">The sequence shown here is derived from an EMBL/GenBank/DDBJ whole genome shotgun (WGS) entry which is preliminary data.</text>
</comment>
<dbReference type="AlphaFoldDB" id="X1FR10"/>
<accession>X1FR10</accession>
<dbReference type="EMBL" id="BARU01006520">
    <property type="protein sequence ID" value="GAH47422.1"/>
    <property type="molecule type" value="Genomic_DNA"/>
</dbReference>
<reference evidence="1" key="1">
    <citation type="journal article" date="2014" name="Front. Microbiol.">
        <title>High frequency of phylogenetically diverse reductive dehalogenase-homologous genes in deep subseafloor sedimentary metagenomes.</title>
        <authorList>
            <person name="Kawai M."/>
            <person name="Futagami T."/>
            <person name="Toyoda A."/>
            <person name="Takaki Y."/>
            <person name="Nishi S."/>
            <person name="Hori S."/>
            <person name="Arai W."/>
            <person name="Tsubouchi T."/>
            <person name="Morono Y."/>
            <person name="Uchiyama I."/>
            <person name="Ito T."/>
            <person name="Fujiyama A."/>
            <person name="Inagaki F."/>
            <person name="Takami H."/>
        </authorList>
    </citation>
    <scope>NUCLEOTIDE SEQUENCE</scope>
    <source>
        <strain evidence="1">Expedition CK06-06</strain>
    </source>
</reference>
<gene>
    <name evidence="1" type="ORF">S03H2_12828</name>
</gene>
<proteinExistence type="predicted"/>